<organism evidence="2">
    <name type="scientific">Candidatus Kentrum sp. FW</name>
    <dbReference type="NCBI Taxonomy" id="2126338"/>
    <lineage>
        <taxon>Bacteria</taxon>
        <taxon>Pseudomonadati</taxon>
        <taxon>Pseudomonadota</taxon>
        <taxon>Gammaproteobacteria</taxon>
        <taxon>Candidatus Kentrum</taxon>
    </lineage>
</organism>
<sequence length="234" mass="26516">MHRGLPFFLRIISAAAILVFFVPMKAISGEVVEFSAEMVQRIPNQDSIPGRLYVAKDKIRMEAVIGENRRITIEDGSARKTLHLNPARKEYMEMPWPAAKPNQPDPSIRRPLPGDPNHPCVKRAQLKCKMLNKEEKIGNRKTEKWEIARVMQAGKQDARTIVIRSLVWVDRRLGVNVREERFLDKNPKGSSELHAIKEGLQPKTLFQVPEGYRRVEMPKTPSGALPGGGSVQRP</sequence>
<feature type="region of interest" description="Disordered" evidence="1">
    <location>
        <begin position="215"/>
        <end position="234"/>
    </location>
</feature>
<proteinExistence type="predicted"/>
<dbReference type="EMBL" id="CAADEW010000010">
    <property type="protein sequence ID" value="VFJ45565.1"/>
    <property type="molecule type" value="Genomic_DNA"/>
</dbReference>
<evidence type="ECO:0000256" key="1">
    <source>
        <dbReference type="SAM" id="MobiDB-lite"/>
    </source>
</evidence>
<gene>
    <name evidence="2" type="ORF">BECKFW1821A_GA0114235_101027</name>
</gene>
<reference evidence="2" key="1">
    <citation type="submission" date="2019-02" db="EMBL/GenBank/DDBJ databases">
        <authorList>
            <person name="Gruber-Vodicka R. H."/>
            <person name="Seah K. B. B."/>
        </authorList>
    </citation>
    <scope>NUCLEOTIDE SEQUENCE</scope>
    <source>
        <strain evidence="2">BECK_BZ15</strain>
    </source>
</reference>
<evidence type="ECO:0000313" key="2">
    <source>
        <dbReference type="EMBL" id="VFJ45565.1"/>
    </source>
</evidence>
<name>A0A450S1M0_9GAMM</name>
<dbReference type="AlphaFoldDB" id="A0A450S1M0"/>
<evidence type="ECO:0008006" key="3">
    <source>
        <dbReference type="Google" id="ProtNLM"/>
    </source>
</evidence>
<protein>
    <recommendedName>
        <fullName evidence="3">DUF4412 domain-containing protein</fullName>
    </recommendedName>
</protein>
<feature type="compositionally biased region" description="Gly residues" evidence="1">
    <location>
        <begin position="225"/>
        <end position="234"/>
    </location>
</feature>
<accession>A0A450S1M0</accession>